<evidence type="ECO:0000256" key="2">
    <source>
        <dbReference type="ARBA" id="ARBA00010690"/>
    </source>
</evidence>
<comment type="caution">
    <text evidence="9">The sequence shown here is derived from an EMBL/GenBank/DDBJ whole genome shotgun (WGS) entry which is preliminary data.</text>
</comment>
<dbReference type="PANTHER" id="PTHR30531:SF14">
    <property type="entry name" value="SURFACE PRESENTATION OF ANTIGENS PROTEIN SPAS"/>
    <property type="match status" value="1"/>
</dbReference>
<gene>
    <name evidence="9" type="primary">sctU</name>
    <name evidence="9" type="ORF">H0A36_09125</name>
</gene>
<keyword evidence="7 8" id="KW-0472">Membrane</keyword>
<dbReference type="InterPro" id="IPR029025">
    <property type="entry name" value="T3SS_substrate_exporter_C"/>
</dbReference>
<evidence type="ECO:0000256" key="1">
    <source>
        <dbReference type="ARBA" id="ARBA00004651"/>
    </source>
</evidence>
<evidence type="ECO:0000256" key="5">
    <source>
        <dbReference type="ARBA" id="ARBA00022989"/>
    </source>
</evidence>
<dbReference type="RefSeq" id="WP_180568205.1">
    <property type="nucleotide sequence ID" value="NZ_JACCKB010000011.1"/>
</dbReference>
<keyword evidence="6" id="KW-0843">Virulence</keyword>
<evidence type="ECO:0000256" key="4">
    <source>
        <dbReference type="ARBA" id="ARBA00022692"/>
    </source>
</evidence>
<dbReference type="InterPro" id="IPR006135">
    <property type="entry name" value="T3SS_substrate_exporter"/>
</dbReference>
<dbReference type="InterPro" id="IPR006307">
    <property type="entry name" value="BsaZ-like"/>
</dbReference>
<dbReference type="NCBIfam" id="TIGR01404">
    <property type="entry name" value="FlhB_rel_III"/>
    <property type="match status" value="1"/>
</dbReference>
<keyword evidence="10" id="KW-1185">Reference proteome</keyword>
<dbReference type="AlphaFoldDB" id="A0A853I7X3"/>
<comment type="subcellular location">
    <subcellularLocation>
        <location evidence="1">Cell membrane</location>
        <topology evidence="1">Multi-pass membrane protein</topology>
    </subcellularLocation>
</comment>
<accession>A0A853I7X3</accession>
<feature type="transmembrane region" description="Helical" evidence="8">
    <location>
        <begin position="146"/>
        <end position="168"/>
    </location>
</feature>
<sequence>MSEKTHKPTPKKLKDAREQGQVSQSQDIIKLVTSFMLFELLIASQHYGMSLLQQLISWPISRISQPFSSAVVEVVNKTFILAISLISVFIAVAVITRILASWIQIGVMFSPKSLKIDIKRLNPVSNAKQIFSAKKVSELLINITKALVLTFVFFGVISESLSTVLLLSTGTLNMAWQSTAALLIYAARISVGVFLFLAILDYTLQNYFFIKQLKMSIEDIKNEFKQSEGDPMVKGQRRMLAMELAMSDQALCEKISEADVVIVNPTHFAVAVYYNLEEESLPLVLCKGVDERAQVIIELAKQKEIPVIRYVWLARTLYSTAKEGKRIPRQTIKAIAAIYRVLKTVSDDVGNEVIDYSK</sequence>
<dbReference type="GO" id="GO:0009306">
    <property type="term" value="P:protein secretion"/>
    <property type="evidence" value="ECO:0007669"/>
    <property type="project" value="InterPro"/>
</dbReference>
<dbReference type="EMBL" id="JACCKB010000011">
    <property type="protein sequence ID" value="NYZ66174.1"/>
    <property type="molecule type" value="Genomic_DNA"/>
</dbReference>
<keyword evidence="4 8" id="KW-0812">Transmembrane</keyword>
<evidence type="ECO:0000313" key="10">
    <source>
        <dbReference type="Proteomes" id="UP000569732"/>
    </source>
</evidence>
<reference evidence="9 10" key="1">
    <citation type="submission" date="2020-07" db="EMBL/GenBank/DDBJ databases">
        <title>Endozoicomonas sp. nov., isolated from sediment.</title>
        <authorList>
            <person name="Gu T."/>
        </authorList>
    </citation>
    <scope>NUCLEOTIDE SEQUENCE [LARGE SCALE GENOMIC DNA]</scope>
    <source>
        <strain evidence="9 10">SM1973</strain>
    </source>
</reference>
<proteinExistence type="inferred from homology"/>
<feature type="transmembrane region" description="Helical" evidence="8">
    <location>
        <begin position="180"/>
        <end position="204"/>
    </location>
</feature>
<organism evidence="9 10">
    <name type="scientific">Spartinivicinus marinus</name>
    <dbReference type="NCBI Taxonomy" id="2994442"/>
    <lineage>
        <taxon>Bacteria</taxon>
        <taxon>Pseudomonadati</taxon>
        <taxon>Pseudomonadota</taxon>
        <taxon>Gammaproteobacteria</taxon>
        <taxon>Oceanospirillales</taxon>
        <taxon>Zooshikellaceae</taxon>
        <taxon>Spartinivicinus</taxon>
    </lineage>
</organism>
<dbReference type="PRINTS" id="PR00950">
    <property type="entry name" value="TYPE3IMSPROT"/>
</dbReference>
<dbReference type="Pfam" id="PF01312">
    <property type="entry name" value="Bac_export_2"/>
    <property type="match status" value="1"/>
</dbReference>
<evidence type="ECO:0000256" key="8">
    <source>
        <dbReference type="SAM" id="Phobius"/>
    </source>
</evidence>
<dbReference type="Gene3D" id="3.40.1690.10">
    <property type="entry name" value="secretion proteins EscU"/>
    <property type="match status" value="1"/>
</dbReference>
<feature type="transmembrane region" description="Helical" evidence="8">
    <location>
        <begin position="79"/>
        <end position="100"/>
    </location>
</feature>
<name>A0A853I7X3_9GAMM</name>
<keyword evidence="5 8" id="KW-1133">Transmembrane helix</keyword>
<dbReference type="PANTHER" id="PTHR30531">
    <property type="entry name" value="FLAGELLAR BIOSYNTHETIC PROTEIN FLHB"/>
    <property type="match status" value="1"/>
</dbReference>
<comment type="similarity">
    <text evidence="2">Belongs to the type III secretion exporter family.</text>
</comment>
<evidence type="ECO:0000256" key="6">
    <source>
        <dbReference type="ARBA" id="ARBA00023026"/>
    </source>
</evidence>
<dbReference type="Gene3D" id="6.10.250.2080">
    <property type="match status" value="1"/>
</dbReference>
<dbReference type="GO" id="GO:0005886">
    <property type="term" value="C:plasma membrane"/>
    <property type="evidence" value="ECO:0007669"/>
    <property type="project" value="UniProtKB-SubCell"/>
</dbReference>
<dbReference type="SUPFAM" id="SSF160544">
    <property type="entry name" value="EscU C-terminal domain-like"/>
    <property type="match status" value="1"/>
</dbReference>
<evidence type="ECO:0000313" key="9">
    <source>
        <dbReference type="EMBL" id="NYZ66174.1"/>
    </source>
</evidence>
<evidence type="ECO:0000256" key="3">
    <source>
        <dbReference type="ARBA" id="ARBA00022475"/>
    </source>
</evidence>
<dbReference type="Proteomes" id="UP000569732">
    <property type="component" value="Unassembled WGS sequence"/>
</dbReference>
<evidence type="ECO:0000256" key="7">
    <source>
        <dbReference type="ARBA" id="ARBA00023136"/>
    </source>
</evidence>
<protein>
    <submittedName>
        <fullName evidence="9">Type III secretion system export apparatus subunit SctU</fullName>
    </submittedName>
</protein>
<keyword evidence="3" id="KW-1003">Cell membrane</keyword>